<sequence>MNKNILILVSFIFLLTGFFNNSYAKNSFICNDTLPKNSSETILEFNIERHCNDSIIQDIENKKIYLYGNASIEYGNIKITANKIVIDWKENTILAIGTKDSMGN</sequence>
<reference evidence="1" key="1">
    <citation type="submission" date="2018-05" db="EMBL/GenBank/DDBJ databases">
        <authorList>
            <person name="Lanie J.A."/>
            <person name="Ng W.-L."/>
            <person name="Kazmierczak K.M."/>
            <person name="Andrzejewski T.M."/>
            <person name="Davidsen T.M."/>
            <person name="Wayne K.J."/>
            <person name="Tettelin H."/>
            <person name="Glass J.I."/>
            <person name="Rusch D."/>
            <person name="Podicherti R."/>
            <person name="Tsui H.-C.T."/>
            <person name="Winkler M.E."/>
        </authorList>
    </citation>
    <scope>NUCLEOTIDE SEQUENCE</scope>
</reference>
<evidence type="ECO:0000313" key="1">
    <source>
        <dbReference type="EMBL" id="SVB94644.1"/>
    </source>
</evidence>
<proteinExistence type="predicted"/>
<dbReference type="AlphaFoldDB" id="A0A382I4M7"/>
<evidence type="ECO:0008006" key="2">
    <source>
        <dbReference type="Google" id="ProtNLM"/>
    </source>
</evidence>
<feature type="non-terminal residue" evidence="1">
    <location>
        <position position="104"/>
    </location>
</feature>
<accession>A0A382I4M7</accession>
<protein>
    <recommendedName>
        <fullName evidence="2">Organic solvent tolerance-like N-terminal domain-containing protein</fullName>
    </recommendedName>
</protein>
<dbReference type="EMBL" id="UINC01065216">
    <property type="protein sequence ID" value="SVB94644.1"/>
    <property type="molecule type" value="Genomic_DNA"/>
</dbReference>
<name>A0A382I4M7_9ZZZZ</name>
<dbReference type="Gene3D" id="2.60.450.10">
    <property type="entry name" value="Lipopolysaccharide (LPS) transport protein A like domain"/>
    <property type="match status" value="1"/>
</dbReference>
<organism evidence="1">
    <name type="scientific">marine metagenome</name>
    <dbReference type="NCBI Taxonomy" id="408172"/>
    <lineage>
        <taxon>unclassified sequences</taxon>
        <taxon>metagenomes</taxon>
        <taxon>ecological metagenomes</taxon>
    </lineage>
</organism>
<gene>
    <name evidence="1" type="ORF">METZ01_LOCUS247498</name>
</gene>